<reference evidence="3 4" key="1">
    <citation type="submission" date="2019-03" db="EMBL/GenBank/DDBJ databases">
        <title>Genomic Encyclopedia of Type Strains, Phase IV (KMG-IV): sequencing the most valuable type-strain genomes for metagenomic binning, comparative biology and taxonomic classification.</title>
        <authorList>
            <person name="Goeker M."/>
        </authorList>
    </citation>
    <scope>NUCLEOTIDE SEQUENCE [LARGE SCALE GENOMIC DNA]</scope>
    <source>
        <strain evidence="3 4">DSM 21667</strain>
    </source>
</reference>
<dbReference type="PANTHER" id="PTHR37483:SF1">
    <property type="entry name" value="UPF0125 PROTEIN RATB"/>
    <property type="match status" value="1"/>
</dbReference>
<dbReference type="OrthoDB" id="9796575at2"/>
<evidence type="ECO:0000256" key="1">
    <source>
        <dbReference type="ARBA" id="ARBA00010645"/>
    </source>
</evidence>
<accession>A0A4R6YU35</accession>
<name>A0A4R6YU35_9GAMM</name>
<protein>
    <recommendedName>
        <fullName evidence="2">UPF0125 protein DFR29_10919</fullName>
    </recommendedName>
</protein>
<proteinExistence type="inferred from homology"/>
<dbReference type="EMBL" id="SNZH01000009">
    <property type="protein sequence ID" value="TDR41963.1"/>
    <property type="molecule type" value="Genomic_DNA"/>
</dbReference>
<dbReference type="Gene3D" id="3.10.20.280">
    <property type="entry name" value="RnfH-like"/>
    <property type="match status" value="1"/>
</dbReference>
<organism evidence="3 4">
    <name type="scientific">Tahibacter aquaticus</name>
    <dbReference type="NCBI Taxonomy" id="520092"/>
    <lineage>
        <taxon>Bacteria</taxon>
        <taxon>Pseudomonadati</taxon>
        <taxon>Pseudomonadota</taxon>
        <taxon>Gammaproteobacteria</taxon>
        <taxon>Lysobacterales</taxon>
        <taxon>Rhodanobacteraceae</taxon>
        <taxon>Tahibacter</taxon>
    </lineage>
</organism>
<dbReference type="AlphaFoldDB" id="A0A4R6YU35"/>
<comment type="similarity">
    <text evidence="1 2">Belongs to the UPF0125 (RnfH) family.</text>
</comment>
<dbReference type="InterPro" id="IPR005346">
    <property type="entry name" value="RnfH"/>
</dbReference>
<dbReference type="HAMAP" id="MF_00460">
    <property type="entry name" value="UPF0125_RnfH"/>
    <property type="match status" value="1"/>
</dbReference>
<evidence type="ECO:0000313" key="3">
    <source>
        <dbReference type="EMBL" id="TDR41963.1"/>
    </source>
</evidence>
<dbReference type="RefSeq" id="WP_133819464.1">
    <property type="nucleotide sequence ID" value="NZ_SNZH01000009.1"/>
</dbReference>
<dbReference type="NCBIfam" id="NF002490">
    <property type="entry name" value="PRK01777.1"/>
    <property type="match status" value="1"/>
</dbReference>
<keyword evidence="4" id="KW-1185">Reference proteome</keyword>
<dbReference type="InterPro" id="IPR016155">
    <property type="entry name" value="Mopterin_synth/thiamin_S_b"/>
</dbReference>
<gene>
    <name evidence="3" type="ORF">DFR29_10919</name>
</gene>
<dbReference type="Proteomes" id="UP000295293">
    <property type="component" value="Unassembled WGS sequence"/>
</dbReference>
<evidence type="ECO:0000313" key="4">
    <source>
        <dbReference type="Proteomes" id="UP000295293"/>
    </source>
</evidence>
<dbReference type="SUPFAM" id="SSF54285">
    <property type="entry name" value="MoaD/ThiS"/>
    <property type="match status" value="1"/>
</dbReference>
<evidence type="ECO:0000256" key="2">
    <source>
        <dbReference type="HAMAP-Rule" id="MF_00460"/>
    </source>
</evidence>
<comment type="caution">
    <text evidence="3">The sequence shown here is derived from an EMBL/GenBank/DDBJ whole genome shotgun (WGS) entry which is preliminary data.</text>
</comment>
<dbReference type="PANTHER" id="PTHR37483">
    <property type="entry name" value="UPF0125 PROTEIN RATB"/>
    <property type="match status" value="1"/>
</dbReference>
<sequence length="99" mass="10651">MAERLRAEVAYVEPGRQFLQAVELPAGATVADALAACGLAQQFPQLDLASCKLGLFSRPATPATLLHEGDRVEVYRPLIANPKDVRRARAGKAATPLKR</sequence>
<dbReference type="Pfam" id="PF03658">
    <property type="entry name" value="Ub-RnfH"/>
    <property type="match status" value="1"/>
</dbReference>
<dbReference type="InterPro" id="IPR037021">
    <property type="entry name" value="RnfH_sf"/>
</dbReference>